<comment type="cofactor">
    <cofactor evidence="1">
        <name>(R)-lipoate</name>
        <dbReference type="ChEBI" id="CHEBI:83088"/>
    </cofactor>
</comment>
<sequence length="115" mass="12515">MHLRPAAIQDLADLTKRCRTGSLRSSELSDATITVTNLGDQGASQVFGVIYPPQVALVGFGRVIERPWAQNGEVRTLPTLTATLSADHRVSDGHRGALFLLELSDALQHPEELDR</sequence>
<proteinExistence type="predicted"/>
<name>A0ABN6JU56_9BURK</name>
<gene>
    <name evidence="5" type="ORF">PTKU64_81030</name>
</gene>
<evidence type="ECO:0000256" key="1">
    <source>
        <dbReference type="ARBA" id="ARBA00001938"/>
    </source>
</evidence>
<evidence type="ECO:0000313" key="5">
    <source>
        <dbReference type="EMBL" id="BCZ84428.1"/>
    </source>
</evidence>
<accession>A0ABN6JU56</accession>
<evidence type="ECO:0000256" key="3">
    <source>
        <dbReference type="ARBA" id="ARBA00023315"/>
    </source>
</evidence>
<dbReference type="EMBL" id="AP024958">
    <property type="protein sequence ID" value="BCZ84428.1"/>
    <property type="molecule type" value="Genomic_DNA"/>
</dbReference>
<dbReference type="InterPro" id="IPR050743">
    <property type="entry name" value="2-oxoacid_DH_E2_comp"/>
</dbReference>
<dbReference type="SUPFAM" id="SSF52777">
    <property type="entry name" value="CoA-dependent acyltransferases"/>
    <property type="match status" value="1"/>
</dbReference>
<keyword evidence="2" id="KW-0808">Transferase</keyword>
<keyword evidence="3" id="KW-0012">Acyltransferase</keyword>
<dbReference type="PANTHER" id="PTHR43178:SF5">
    <property type="entry name" value="LIPOAMIDE ACYLTRANSFERASE COMPONENT OF BRANCHED-CHAIN ALPHA-KETO ACID DEHYDROGENASE COMPLEX, MITOCHONDRIAL"/>
    <property type="match status" value="1"/>
</dbReference>
<dbReference type="Gene3D" id="3.30.559.10">
    <property type="entry name" value="Chloramphenicol acetyltransferase-like domain"/>
    <property type="match status" value="1"/>
</dbReference>
<dbReference type="InterPro" id="IPR001078">
    <property type="entry name" value="2-oxoacid_DH_actylTfrase"/>
</dbReference>
<dbReference type="PANTHER" id="PTHR43178">
    <property type="entry name" value="DIHYDROLIPOAMIDE ACETYLTRANSFERASE COMPONENT OF PYRUVATE DEHYDROGENASE COMPLEX"/>
    <property type="match status" value="1"/>
</dbReference>
<dbReference type="InterPro" id="IPR023213">
    <property type="entry name" value="CAT-like_dom_sf"/>
</dbReference>
<keyword evidence="6" id="KW-1185">Reference proteome</keyword>
<protein>
    <recommendedName>
        <fullName evidence="4">2-oxoacid dehydrogenase acyltransferase catalytic domain-containing protein</fullName>
    </recommendedName>
</protein>
<dbReference type="Pfam" id="PF00198">
    <property type="entry name" value="2-oxoacid_dh"/>
    <property type="match status" value="1"/>
</dbReference>
<evidence type="ECO:0000256" key="2">
    <source>
        <dbReference type="ARBA" id="ARBA00022679"/>
    </source>
</evidence>
<dbReference type="Proteomes" id="UP001319874">
    <property type="component" value="Chromosome 4"/>
</dbReference>
<organism evidence="5 6">
    <name type="scientific">Paraburkholderia terrae</name>
    <dbReference type="NCBI Taxonomy" id="311230"/>
    <lineage>
        <taxon>Bacteria</taxon>
        <taxon>Pseudomonadati</taxon>
        <taxon>Pseudomonadota</taxon>
        <taxon>Betaproteobacteria</taxon>
        <taxon>Burkholderiales</taxon>
        <taxon>Burkholderiaceae</taxon>
        <taxon>Paraburkholderia</taxon>
    </lineage>
</organism>
<evidence type="ECO:0000259" key="4">
    <source>
        <dbReference type="Pfam" id="PF00198"/>
    </source>
</evidence>
<reference evidence="5 6" key="1">
    <citation type="journal article" date="2022" name="Front. Microbiol.">
        <title>Identification and characterization of a novel class of self-sufficient cytochrome P450 hydroxylase involved in cyclohexanecarboxylate degradation in Paraburkholderia terrae strain KU-64.</title>
        <authorList>
            <person name="Yamamoto T."/>
            <person name="Hasegawa Y."/>
            <person name="Iwaki H."/>
        </authorList>
    </citation>
    <scope>NUCLEOTIDE SEQUENCE [LARGE SCALE GENOMIC DNA]</scope>
    <source>
        <strain evidence="5 6">KU-64</strain>
    </source>
</reference>
<feature type="domain" description="2-oxoacid dehydrogenase acyltransferase catalytic" evidence="4">
    <location>
        <begin position="9"/>
        <end position="113"/>
    </location>
</feature>
<evidence type="ECO:0000313" key="6">
    <source>
        <dbReference type="Proteomes" id="UP001319874"/>
    </source>
</evidence>